<dbReference type="GO" id="GO:0005509">
    <property type="term" value="F:calcium ion binding"/>
    <property type="evidence" value="ECO:0007669"/>
    <property type="project" value="UniProtKB-UniRule"/>
</dbReference>
<dbReference type="PRINTS" id="PR00205">
    <property type="entry name" value="CADHERIN"/>
</dbReference>
<dbReference type="PANTHER" id="PTHR24026:SF126">
    <property type="entry name" value="PROTOCADHERIN FAT 4"/>
    <property type="match status" value="1"/>
</dbReference>
<dbReference type="GO" id="GO:0007156">
    <property type="term" value="P:homophilic cell adhesion via plasma membrane adhesion molecules"/>
    <property type="evidence" value="ECO:0007669"/>
    <property type="project" value="InterPro"/>
</dbReference>
<dbReference type="Gene3D" id="2.60.40.60">
    <property type="entry name" value="Cadherins"/>
    <property type="match status" value="2"/>
</dbReference>
<dbReference type="CDD" id="cd11304">
    <property type="entry name" value="Cadherin_repeat"/>
    <property type="match status" value="2"/>
</dbReference>
<keyword evidence="1" id="KW-0812">Transmembrane</keyword>
<proteinExistence type="predicted"/>
<dbReference type="Pfam" id="PF00028">
    <property type="entry name" value="Cadherin"/>
    <property type="match status" value="1"/>
</dbReference>
<feature type="non-terminal residue" evidence="5">
    <location>
        <position position="167"/>
    </location>
</feature>
<dbReference type="SUPFAM" id="SSF49313">
    <property type="entry name" value="Cadherin-like"/>
    <property type="match status" value="2"/>
</dbReference>
<dbReference type="InterPro" id="IPR015919">
    <property type="entry name" value="Cadherin-like_sf"/>
</dbReference>
<organism evidence="5">
    <name type="scientific">Hyalella azteca</name>
    <name type="common">Amphipod</name>
    <dbReference type="NCBI Taxonomy" id="294128"/>
    <lineage>
        <taxon>Eukaryota</taxon>
        <taxon>Metazoa</taxon>
        <taxon>Ecdysozoa</taxon>
        <taxon>Arthropoda</taxon>
        <taxon>Crustacea</taxon>
        <taxon>Multicrustacea</taxon>
        <taxon>Malacostraca</taxon>
        <taxon>Eumalacostraca</taxon>
        <taxon>Peracarida</taxon>
        <taxon>Amphipoda</taxon>
        <taxon>Senticaudata</taxon>
        <taxon>Talitrida</taxon>
        <taxon>Talitroidea</taxon>
        <taxon>Hyalellidae</taxon>
        <taxon>Hyalella</taxon>
    </lineage>
</organism>
<reference evidence="5" key="1">
    <citation type="submission" date="2014-08" db="EMBL/GenBank/DDBJ databases">
        <authorList>
            <person name="Murali S."/>
            <person name="Richards S."/>
            <person name="Bandaranaike D."/>
            <person name="Bellair M."/>
            <person name="Blankenburg K."/>
            <person name="Chao H."/>
            <person name="Dinh H."/>
            <person name="Doddapaneni H."/>
            <person name="Dugan-Rocha S."/>
            <person name="Elkadiri S."/>
            <person name="Gnanaolivu R."/>
            <person name="Hughes D."/>
            <person name="Lee S."/>
            <person name="Li M."/>
            <person name="Ming W."/>
            <person name="Munidasa M."/>
            <person name="Muniz J."/>
            <person name="Nguyen L."/>
            <person name="Osuji N."/>
            <person name="Pu L.-L."/>
            <person name="Puazo M."/>
            <person name="Skinner E."/>
            <person name="Qu C."/>
            <person name="Quiroz J."/>
            <person name="Raj R."/>
            <person name="Weissenberger G."/>
            <person name="Xin Y."/>
            <person name="Zou X."/>
            <person name="Han Y."/>
            <person name="Worley K."/>
            <person name="Muzny D."/>
            <person name="Gibbs R."/>
        </authorList>
    </citation>
    <scope>NUCLEOTIDE SEQUENCE</scope>
    <source>
        <strain evidence="5">HAZT.00-mixed</strain>
        <tissue evidence="5">Whole organism</tissue>
    </source>
</reference>
<sequence length="167" mass="18184">MLNWHVASPVQVQHYILVVQAQDTGRPSLSSTVTVYFNVQDLNDNAPVFDPMSYSDEVFENITVGSPVLTVHATDQDSGTQIVPLCTNNVRKTIVSRCSVSNNACVNGELEYSIAGGDDKGQFSISSNGSIFTRAPLDREDQSFYNLVVLASDRAQPPDTRLSATVQ</sequence>
<dbReference type="EMBL" id="JQDR03014715">
    <property type="protein sequence ID" value="KAA0187707.1"/>
    <property type="molecule type" value="Genomic_DNA"/>
</dbReference>
<dbReference type="PROSITE" id="PS50268">
    <property type="entry name" value="CADHERIN_2"/>
    <property type="match status" value="2"/>
</dbReference>
<evidence type="ECO:0000259" key="4">
    <source>
        <dbReference type="PROSITE" id="PS50268"/>
    </source>
</evidence>
<evidence type="ECO:0000256" key="2">
    <source>
        <dbReference type="ARBA" id="ARBA00022989"/>
    </source>
</evidence>
<evidence type="ECO:0000313" key="5">
    <source>
        <dbReference type="EMBL" id="KAA0187707.1"/>
    </source>
</evidence>
<dbReference type="InterPro" id="IPR002126">
    <property type="entry name" value="Cadherin-like_dom"/>
</dbReference>
<keyword evidence="2" id="KW-0472">Membrane</keyword>
<accession>A0A6A0GTL5</accession>
<feature type="domain" description="Cadherin" evidence="4">
    <location>
        <begin position="2"/>
        <end position="49"/>
    </location>
</feature>
<reference evidence="5" key="3">
    <citation type="submission" date="2019-06" db="EMBL/GenBank/DDBJ databases">
        <authorList>
            <person name="Poynton C."/>
            <person name="Hasenbein S."/>
            <person name="Benoit J.B."/>
            <person name="Sepulveda M.S."/>
            <person name="Poelchau M.F."/>
            <person name="Murali S.C."/>
            <person name="Chen S."/>
            <person name="Glastad K.M."/>
            <person name="Werren J.H."/>
            <person name="Vineis J.H."/>
            <person name="Bowen J.L."/>
            <person name="Friedrich M."/>
            <person name="Jones J."/>
            <person name="Robertson H.M."/>
            <person name="Feyereisen R."/>
            <person name="Mechler-Hickson A."/>
            <person name="Mathers N."/>
            <person name="Lee C.E."/>
            <person name="Colbourne J.K."/>
            <person name="Biales A."/>
            <person name="Johnston J.S."/>
            <person name="Wellborn G.A."/>
            <person name="Rosendale A.J."/>
            <person name="Cridge A.G."/>
            <person name="Munoz-Torres M.C."/>
            <person name="Bain P.A."/>
            <person name="Manny A.R."/>
            <person name="Major K.M."/>
            <person name="Lambert F.N."/>
            <person name="Vulpe C.D."/>
            <person name="Tuck P."/>
            <person name="Blalock B.J."/>
            <person name="Lin Y.-Y."/>
            <person name="Smith M.E."/>
            <person name="Ochoa-Acuna H."/>
            <person name="Chen M.-J.M."/>
            <person name="Childers C.P."/>
            <person name="Qu J."/>
            <person name="Dugan S."/>
            <person name="Lee S.L."/>
            <person name="Chao H."/>
            <person name="Dinh H."/>
            <person name="Han Y."/>
            <person name="Doddapaneni H."/>
            <person name="Worley K.C."/>
            <person name="Muzny D.M."/>
            <person name="Gibbs R.A."/>
            <person name="Richards S."/>
        </authorList>
    </citation>
    <scope>NUCLEOTIDE SEQUENCE</scope>
    <source>
        <strain evidence="5">HAZT.00-mixed</strain>
        <tissue evidence="5">Whole organism</tissue>
    </source>
</reference>
<evidence type="ECO:0000256" key="3">
    <source>
        <dbReference type="PROSITE-ProRule" id="PRU00043"/>
    </source>
</evidence>
<comment type="caution">
    <text evidence="5">The sequence shown here is derived from an EMBL/GenBank/DDBJ whole genome shotgun (WGS) entry which is preliminary data.</text>
</comment>
<keyword evidence="3" id="KW-0106">Calcium</keyword>
<reference evidence="5" key="2">
    <citation type="journal article" date="2018" name="Environ. Sci. Technol.">
        <title>The Toxicogenome of Hyalella azteca: A Model for Sediment Ecotoxicology and Evolutionary Toxicology.</title>
        <authorList>
            <person name="Poynton H.C."/>
            <person name="Hasenbein S."/>
            <person name="Benoit J.B."/>
            <person name="Sepulveda M.S."/>
            <person name="Poelchau M.F."/>
            <person name="Hughes D.S.T."/>
            <person name="Murali S.C."/>
            <person name="Chen S."/>
            <person name="Glastad K.M."/>
            <person name="Goodisman M.A.D."/>
            <person name="Werren J.H."/>
            <person name="Vineis J.H."/>
            <person name="Bowen J.L."/>
            <person name="Friedrich M."/>
            <person name="Jones J."/>
            <person name="Robertson H.M."/>
            <person name="Feyereisen R."/>
            <person name="Mechler-Hickson A."/>
            <person name="Mathers N."/>
            <person name="Lee C.E."/>
            <person name="Colbourne J.K."/>
            <person name="Biales A."/>
            <person name="Johnston J.S."/>
            <person name="Wellborn G.A."/>
            <person name="Rosendale A.J."/>
            <person name="Cridge A.G."/>
            <person name="Munoz-Torres M.C."/>
            <person name="Bain P.A."/>
            <person name="Manny A.R."/>
            <person name="Major K.M."/>
            <person name="Lambert F.N."/>
            <person name="Vulpe C.D."/>
            <person name="Tuck P."/>
            <person name="Blalock B.J."/>
            <person name="Lin Y.Y."/>
            <person name="Smith M.E."/>
            <person name="Ochoa-Acuna H."/>
            <person name="Chen M.M."/>
            <person name="Childers C.P."/>
            <person name="Qu J."/>
            <person name="Dugan S."/>
            <person name="Lee S.L."/>
            <person name="Chao H."/>
            <person name="Dinh H."/>
            <person name="Han Y."/>
            <person name="Doddapaneni H."/>
            <person name="Worley K.C."/>
            <person name="Muzny D.M."/>
            <person name="Gibbs R.A."/>
            <person name="Richards S."/>
        </authorList>
    </citation>
    <scope>NUCLEOTIDE SEQUENCE</scope>
    <source>
        <strain evidence="5">HAZT.00-mixed</strain>
        <tissue evidence="5">Whole organism</tissue>
    </source>
</reference>
<dbReference type="GO" id="GO:0005886">
    <property type="term" value="C:plasma membrane"/>
    <property type="evidence" value="ECO:0007669"/>
    <property type="project" value="UniProtKB-SubCell"/>
</dbReference>
<protein>
    <recommendedName>
        <fullName evidence="4">Cadherin domain-containing protein</fullName>
    </recommendedName>
</protein>
<feature type="domain" description="Cadherin" evidence="4">
    <location>
        <begin position="50"/>
        <end position="158"/>
    </location>
</feature>
<dbReference type="AlphaFoldDB" id="A0A6A0GTL5"/>
<name>A0A6A0GTL5_HYAAZ</name>
<evidence type="ECO:0000256" key="1">
    <source>
        <dbReference type="ARBA" id="ARBA00022692"/>
    </source>
</evidence>
<gene>
    <name evidence="5" type="ORF">HAZT_HAZT002490</name>
</gene>
<dbReference type="PANTHER" id="PTHR24026">
    <property type="entry name" value="FAT ATYPICAL CADHERIN-RELATED"/>
    <property type="match status" value="1"/>
</dbReference>
<dbReference type="Proteomes" id="UP000711488">
    <property type="component" value="Unassembled WGS sequence"/>
</dbReference>
<keyword evidence="2" id="KW-1133">Transmembrane helix</keyword>